<dbReference type="InterPro" id="IPR001810">
    <property type="entry name" value="F-box_dom"/>
</dbReference>
<dbReference type="InterPro" id="IPR003409">
    <property type="entry name" value="MORN"/>
</dbReference>
<dbReference type="Gene3D" id="2.20.110.10">
    <property type="entry name" value="Histone H3 K4-specific methyltransferase SET7/9 N-terminal domain"/>
    <property type="match status" value="3"/>
</dbReference>
<evidence type="ECO:0000259" key="2">
    <source>
        <dbReference type="PROSITE" id="PS50181"/>
    </source>
</evidence>
<dbReference type="SUPFAM" id="SSF82185">
    <property type="entry name" value="Histone H3 K4-specific methyltransferase SET7/9 N-terminal domain"/>
    <property type="match status" value="2"/>
</dbReference>
<name>A0A481Z824_9VIRU</name>
<proteinExistence type="predicted"/>
<dbReference type="Gene3D" id="1.20.1280.50">
    <property type="match status" value="1"/>
</dbReference>
<dbReference type="PANTHER" id="PTHR23084:SF263">
    <property type="entry name" value="MORN REPEAT-CONTAINING PROTEIN 1"/>
    <property type="match status" value="1"/>
</dbReference>
<feature type="domain" description="F-box" evidence="2">
    <location>
        <begin position="1"/>
        <end position="46"/>
    </location>
</feature>
<protein>
    <submittedName>
        <fullName evidence="3">F-box and MORN repeat protein</fullName>
    </submittedName>
</protein>
<dbReference type="EMBL" id="MK500542">
    <property type="protein sequence ID" value="QBK91512.1"/>
    <property type="molecule type" value="Genomic_DNA"/>
</dbReference>
<dbReference type="PROSITE" id="PS50181">
    <property type="entry name" value="FBOX"/>
    <property type="match status" value="1"/>
</dbReference>
<dbReference type="SUPFAM" id="SSF81383">
    <property type="entry name" value="F-box domain"/>
    <property type="match status" value="1"/>
</dbReference>
<dbReference type="Pfam" id="PF12937">
    <property type="entry name" value="F-box-like"/>
    <property type="match status" value="1"/>
</dbReference>
<reference evidence="3" key="1">
    <citation type="journal article" date="2019" name="MBio">
        <title>Virus Genomes from Deep Sea Sediments Expand the Ocean Megavirome and Support Independent Origins of Viral Gigantism.</title>
        <authorList>
            <person name="Backstrom D."/>
            <person name="Yutin N."/>
            <person name="Jorgensen S.L."/>
            <person name="Dharamshi J."/>
            <person name="Homa F."/>
            <person name="Zaremba-Niedwiedzka K."/>
            <person name="Spang A."/>
            <person name="Wolf Y.I."/>
            <person name="Koonin E.V."/>
            <person name="Ettema T.J."/>
        </authorList>
    </citation>
    <scope>NUCLEOTIDE SEQUENCE</scope>
</reference>
<evidence type="ECO:0000313" key="3">
    <source>
        <dbReference type="EMBL" id="QBK91512.1"/>
    </source>
</evidence>
<accession>A0A481Z824</accession>
<organism evidence="3">
    <name type="scientific">Pithovirus LCPAC302</name>
    <dbReference type="NCBI Taxonomy" id="2506593"/>
    <lineage>
        <taxon>Viruses</taxon>
        <taxon>Pithoviruses</taxon>
    </lineage>
</organism>
<sequence>MNIFDLPDELIVHIISWITVKSFQNLLLCCRYLSKFGRDEYVWKLIAKQQASDIFRYKPFQKDYKWLCLAKVYARCETNNMIVYGEIKDGIEEGICITIVKRGIHIYSGHFIDGKLDGYGICWNKYFKYVGIWKKGEKDSYGTAEYFDGDVYQGDWKEDVRTGKGKYIWSTGSYYNGDFSNNEIEGYGVYISGNEKYEGNWKKSMRHGIGEIIWKSGDSYKGDFSYNIKFGQGVHIWKDGGVYKGEWNENNRHGQAESTFANGVKYIGSYKNDKREGDGILYWPDGDRYQGKWINGDRNGPGILYSKGKEIKQIWTGEIHGIYSKIIPPKYPDL</sequence>
<gene>
    <name evidence="3" type="ORF">LCPAC302_01320</name>
</gene>
<dbReference type="InterPro" id="IPR036047">
    <property type="entry name" value="F-box-like_dom_sf"/>
</dbReference>
<dbReference type="SMART" id="SM00698">
    <property type="entry name" value="MORN"/>
    <property type="match status" value="8"/>
</dbReference>
<keyword evidence="1" id="KW-0677">Repeat</keyword>
<evidence type="ECO:0000256" key="1">
    <source>
        <dbReference type="ARBA" id="ARBA00022737"/>
    </source>
</evidence>
<dbReference type="PANTHER" id="PTHR23084">
    <property type="entry name" value="PHOSPHATIDYLINOSITOL-4-PHOSPHATE 5-KINASE RELATED"/>
    <property type="match status" value="1"/>
</dbReference>
<dbReference type="Pfam" id="PF02493">
    <property type="entry name" value="MORN"/>
    <property type="match status" value="9"/>
</dbReference>